<sequence>HGKPASCAATSRFIAIMSHNMFYYTHISQEIKHFFQNISAMRQKGTKEASQVHLRKLYCPFLTYGAMP</sequence>
<accession>A0A9D1X3M5</accession>
<name>A0A9D1X3M5_9FIRM</name>
<reference evidence="1" key="1">
    <citation type="journal article" date="2021" name="PeerJ">
        <title>Extensive microbial diversity within the chicken gut microbiome revealed by metagenomics and culture.</title>
        <authorList>
            <person name="Gilroy R."/>
            <person name="Ravi A."/>
            <person name="Getino M."/>
            <person name="Pursley I."/>
            <person name="Horton D.L."/>
            <person name="Alikhan N.F."/>
            <person name="Baker D."/>
            <person name="Gharbi K."/>
            <person name="Hall N."/>
            <person name="Watson M."/>
            <person name="Adriaenssens E.M."/>
            <person name="Foster-Nyarko E."/>
            <person name="Jarju S."/>
            <person name="Secka A."/>
            <person name="Antonio M."/>
            <person name="Oren A."/>
            <person name="Chaudhuri R.R."/>
            <person name="La Ragione R."/>
            <person name="Hildebrand F."/>
            <person name="Pallen M.J."/>
        </authorList>
    </citation>
    <scope>NUCLEOTIDE SEQUENCE</scope>
    <source>
        <strain evidence="1">ChiSxjej3B15-1167</strain>
    </source>
</reference>
<organism evidence="1 2">
    <name type="scientific">Candidatus Anaerobutyricum stercoripullorum</name>
    <dbReference type="NCBI Taxonomy" id="2838456"/>
    <lineage>
        <taxon>Bacteria</taxon>
        <taxon>Bacillati</taxon>
        <taxon>Bacillota</taxon>
        <taxon>Clostridia</taxon>
        <taxon>Lachnospirales</taxon>
        <taxon>Lachnospiraceae</taxon>
        <taxon>Anaerobutyricum</taxon>
    </lineage>
</organism>
<evidence type="ECO:0000313" key="2">
    <source>
        <dbReference type="Proteomes" id="UP000886805"/>
    </source>
</evidence>
<comment type="caution">
    <text evidence="1">The sequence shown here is derived from an EMBL/GenBank/DDBJ whole genome shotgun (WGS) entry which is preliminary data.</text>
</comment>
<proteinExistence type="predicted"/>
<dbReference type="EMBL" id="DXEQ01000087">
    <property type="protein sequence ID" value="HIX71955.1"/>
    <property type="molecule type" value="Genomic_DNA"/>
</dbReference>
<protein>
    <submittedName>
        <fullName evidence="1">Uncharacterized protein</fullName>
    </submittedName>
</protein>
<feature type="non-terminal residue" evidence="1">
    <location>
        <position position="1"/>
    </location>
</feature>
<evidence type="ECO:0000313" key="1">
    <source>
        <dbReference type="EMBL" id="HIX71955.1"/>
    </source>
</evidence>
<gene>
    <name evidence="1" type="ORF">H9849_02920</name>
</gene>
<dbReference type="AlphaFoldDB" id="A0A9D1X3M5"/>
<reference evidence="1" key="2">
    <citation type="submission" date="2021-04" db="EMBL/GenBank/DDBJ databases">
        <authorList>
            <person name="Gilroy R."/>
        </authorList>
    </citation>
    <scope>NUCLEOTIDE SEQUENCE</scope>
    <source>
        <strain evidence="1">ChiSxjej3B15-1167</strain>
    </source>
</reference>
<dbReference type="Proteomes" id="UP000886805">
    <property type="component" value="Unassembled WGS sequence"/>
</dbReference>